<evidence type="ECO:0000256" key="8">
    <source>
        <dbReference type="ARBA" id="ARBA00045867"/>
    </source>
</evidence>
<evidence type="ECO:0000259" key="11">
    <source>
        <dbReference type="Pfam" id="PF05189"/>
    </source>
</evidence>
<dbReference type="Pfam" id="PF05189">
    <property type="entry name" value="RTC_insert"/>
    <property type="match status" value="1"/>
</dbReference>
<dbReference type="GO" id="GO:1905592">
    <property type="term" value="P:negative regulation of optical nerve axon regeneration"/>
    <property type="evidence" value="ECO:0007669"/>
    <property type="project" value="Ensembl"/>
</dbReference>
<protein>
    <recommendedName>
        <fullName evidence="3">RNA 3'-terminal phosphate cyclase</fullName>
        <ecNumber evidence="2">6.5.1.4</ecNumber>
    </recommendedName>
    <alternativeName>
        <fullName evidence="7">RNA terminal phosphate cyclase domain-containing protein 1</fullName>
    </alternativeName>
</protein>
<keyword evidence="13" id="KW-1185">Reference proteome</keyword>
<feature type="domain" description="RNA 3'-terminal phosphate cyclase" evidence="10">
    <location>
        <begin position="134"/>
        <end position="457"/>
    </location>
</feature>
<dbReference type="EC" id="6.5.1.4" evidence="2"/>
<proteinExistence type="inferred from homology"/>
<sequence>MGAASLGAARRACALAMGLANPASARRAAWFGWGVPGAGASSAFTRSPATPSEDSASGAARQDPASPLPPAWAEAESRLARPQDDPHGGPAGRGGRQHHGRGEYRARGLAGCGCRPGCGTELAQLMSSLFSPNQGGQILRVSTALSCLLGLPLRVQKIRAGRSTPGLRPQHLSGLEMIRDFCDGQLEGAEIGSTEIMFTPEKIKGGVHTADTKTAGSVCLLMQVSMPCALFAACPSELRLKGGTNAEMAPQIDYTAMVFKPIVEKFGFAFHCDIKMRGYYPKGGGEVIIRMSPVKQLNPINLTDRGSVTKIYGRAFVAGVLPFKVAKDMAAAAVRCIRKEIRDLYVNIQPVQETKDQAFGNGNGIIIIAETSTGCLFAGSSLGKRGVNADKVGIEAAEMLLANLRHGGAVDEYLQDQLIIFMALASGISRIKTGPVTLHTQTAIHFAEQLAKAKFTVKKSEDEEDTSKDTYIIECQGIGMTNPNL</sequence>
<accession>A0A8C6B192</accession>
<dbReference type="CDD" id="cd00874">
    <property type="entry name" value="RNA_Cyclase_Class_II"/>
    <property type="match status" value="1"/>
</dbReference>
<evidence type="ECO:0000256" key="4">
    <source>
        <dbReference type="ARBA" id="ARBA00022598"/>
    </source>
</evidence>
<dbReference type="Pfam" id="PF01137">
    <property type="entry name" value="RTC"/>
    <property type="match status" value="1"/>
</dbReference>
<reference evidence="12" key="1">
    <citation type="submission" date="2025-08" db="UniProtKB">
        <authorList>
            <consortium name="Ensembl"/>
        </authorList>
    </citation>
    <scope>IDENTIFICATION</scope>
</reference>
<dbReference type="GeneTree" id="ENSGT00530000063404"/>
<evidence type="ECO:0000256" key="7">
    <source>
        <dbReference type="ARBA" id="ARBA00032543"/>
    </source>
</evidence>
<dbReference type="InterPro" id="IPR020719">
    <property type="entry name" value="RNA3'_term_phos_cycl-like_CS"/>
</dbReference>
<reference evidence="12" key="2">
    <citation type="submission" date="2025-09" db="UniProtKB">
        <authorList>
            <consortium name="Ensembl"/>
        </authorList>
    </citation>
    <scope>IDENTIFICATION</scope>
</reference>
<evidence type="ECO:0000259" key="10">
    <source>
        <dbReference type="Pfam" id="PF01137"/>
    </source>
</evidence>
<dbReference type="GO" id="GO:0006396">
    <property type="term" value="P:RNA processing"/>
    <property type="evidence" value="ECO:0007669"/>
    <property type="project" value="InterPro"/>
</dbReference>
<dbReference type="InterPro" id="IPR013792">
    <property type="entry name" value="RNA3'P_cycl/enolpyr_Trfase_a/b"/>
</dbReference>
<feature type="compositionally biased region" description="Basic and acidic residues" evidence="9">
    <location>
        <begin position="75"/>
        <end position="87"/>
    </location>
</feature>
<feature type="compositionally biased region" description="Polar residues" evidence="9">
    <location>
        <begin position="42"/>
        <end position="55"/>
    </location>
</feature>
<dbReference type="InterPro" id="IPR037136">
    <property type="entry name" value="RNA3'_phos_cyclase_dom_sf"/>
</dbReference>
<dbReference type="SUPFAM" id="SSF55205">
    <property type="entry name" value="EPT/RTPC-like"/>
    <property type="match status" value="2"/>
</dbReference>
<dbReference type="GO" id="GO:0005654">
    <property type="term" value="C:nucleoplasm"/>
    <property type="evidence" value="ECO:0007669"/>
    <property type="project" value="Ensembl"/>
</dbReference>
<evidence type="ECO:0000313" key="13">
    <source>
        <dbReference type="Proteomes" id="UP000694561"/>
    </source>
</evidence>
<dbReference type="InterPro" id="IPR013791">
    <property type="entry name" value="RNA3'-term_phos_cycl_insert"/>
</dbReference>
<dbReference type="Proteomes" id="UP000694561">
    <property type="component" value="Unplaced"/>
</dbReference>
<dbReference type="NCBIfam" id="TIGR03399">
    <property type="entry name" value="RNA_3prim_cycl"/>
    <property type="match status" value="1"/>
</dbReference>
<dbReference type="Ensembl" id="ENSMMNT00015010389.1">
    <property type="protein sequence ID" value="ENSMMNP00015009499.1"/>
    <property type="gene ID" value="ENSMMNG00015007044.1"/>
</dbReference>
<evidence type="ECO:0000313" key="12">
    <source>
        <dbReference type="Ensembl" id="ENSMMNP00015009499.1"/>
    </source>
</evidence>
<dbReference type="AlphaFoldDB" id="A0A8C6B192"/>
<keyword evidence="5" id="KW-0547">Nucleotide-binding</keyword>
<dbReference type="PANTHER" id="PTHR11096:SF0">
    <property type="entry name" value="RNA 3'-TERMINAL PHOSPHATE CYCLASE"/>
    <property type="match status" value="1"/>
</dbReference>
<dbReference type="InterPro" id="IPR036553">
    <property type="entry name" value="RPTC_insert"/>
</dbReference>
<feature type="region of interest" description="Disordered" evidence="9">
    <location>
        <begin position="41"/>
        <end position="102"/>
    </location>
</feature>
<dbReference type="PROSITE" id="PS01287">
    <property type="entry name" value="RTC"/>
    <property type="match status" value="1"/>
</dbReference>
<keyword evidence="4" id="KW-0436">Ligase</keyword>
<comment type="function">
    <text evidence="8">Catalyzes the conversion of 3'-phosphate to a 2',3'-cyclic phosphodiester at the end of RNA. The mechanism of action of the enzyme occurs in 3 steps: (A) adenylation of the enzyme by ATP; (B) transfer of adenylate to an RNA-N3'P to produce RNA-N3'PP5'A; (C) and attack of the adjacent 2'-hydroxyl on the 3'-phosphorus in the diester linkage to produce the cyclic end product. Likely functions in some aspects of cellular RNA processing. Function plays an important role in regulating axon regeneration by inhibiting central nervous system (CNS) axon regeneration following optic nerve injury.</text>
</comment>
<dbReference type="Gene3D" id="3.30.360.20">
    <property type="entry name" value="RNA 3'-terminal phosphate cyclase, insert domain"/>
    <property type="match status" value="1"/>
</dbReference>
<evidence type="ECO:0000256" key="6">
    <source>
        <dbReference type="ARBA" id="ARBA00024481"/>
    </source>
</evidence>
<dbReference type="InterPro" id="IPR000228">
    <property type="entry name" value="RNA3'_term_phos_cyc"/>
</dbReference>
<dbReference type="FunFam" id="3.30.360.20:FF:000002">
    <property type="entry name" value="RNA terminal phosphate cyclase-like 1"/>
    <property type="match status" value="1"/>
</dbReference>
<organism evidence="12 13">
    <name type="scientific">Monodon monoceros</name>
    <name type="common">Narwhal</name>
    <name type="synonym">Ceratodon monodon</name>
    <dbReference type="NCBI Taxonomy" id="40151"/>
    <lineage>
        <taxon>Eukaryota</taxon>
        <taxon>Metazoa</taxon>
        <taxon>Chordata</taxon>
        <taxon>Craniata</taxon>
        <taxon>Vertebrata</taxon>
        <taxon>Euteleostomi</taxon>
        <taxon>Mammalia</taxon>
        <taxon>Eutheria</taxon>
        <taxon>Laurasiatheria</taxon>
        <taxon>Artiodactyla</taxon>
        <taxon>Whippomorpha</taxon>
        <taxon>Cetacea</taxon>
        <taxon>Odontoceti</taxon>
        <taxon>Monodontidae</taxon>
        <taxon>Monodon</taxon>
    </lineage>
</organism>
<evidence type="ECO:0000256" key="3">
    <source>
        <dbReference type="ARBA" id="ARBA00021428"/>
    </source>
</evidence>
<evidence type="ECO:0000256" key="5">
    <source>
        <dbReference type="ARBA" id="ARBA00022741"/>
    </source>
</evidence>
<name>A0A8C6B192_MONMO</name>
<evidence type="ECO:0000256" key="9">
    <source>
        <dbReference type="SAM" id="MobiDB-lite"/>
    </source>
</evidence>
<dbReference type="InterPro" id="IPR023797">
    <property type="entry name" value="RNA3'_phos_cyclase_dom"/>
</dbReference>
<comment type="catalytic activity">
    <reaction evidence="6">
        <text>a 3'-end 3'-phospho-ribonucleotide-RNA + ATP = a 3'-end 2',3'-cyclophospho-ribonucleotide-RNA + AMP + diphosphate</text>
        <dbReference type="Rhea" id="RHEA:23976"/>
        <dbReference type="Rhea" id="RHEA-COMP:10463"/>
        <dbReference type="Rhea" id="RHEA-COMP:10464"/>
        <dbReference type="ChEBI" id="CHEBI:30616"/>
        <dbReference type="ChEBI" id="CHEBI:33019"/>
        <dbReference type="ChEBI" id="CHEBI:83062"/>
        <dbReference type="ChEBI" id="CHEBI:83064"/>
        <dbReference type="ChEBI" id="CHEBI:456215"/>
        <dbReference type="EC" id="6.5.1.4"/>
    </reaction>
</comment>
<feature type="domain" description="RNA 3'-terminal phosphate cyclase insert" evidence="11">
    <location>
        <begin position="303"/>
        <end position="404"/>
    </location>
</feature>
<dbReference type="SUPFAM" id="SSF52913">
    <property type="entry name" value="RNA 3'-terminal phosphate cyclase, RPTC, insert domain"/>
    <property type="match status" value="1"/>
</dbReference>
<evidence type="ECO:0000256" key="2">
    <source>
        <dbReference type="ARBA" id="ARBA00012725"/>
    </source>
</evidence>
<dbReference type="GO" id="GO:0003963">
    <property type="term" value="F:RNA-3'-phosphate cyclase activity"/>
    <property type="evidence" value="ECO:0007669"/>
    <property type="project" value="UniProtKB-EC"/>
</dbReference>
<evidence type="ECO:0000256" key="1">
    <source>
        <dbReference type="ARBA" id="ARBA00009206"/>
    </source>
</evidence>
<dbReference type="GO" id="GO:0000166">
    <property type="term" value="F:nucleotide binding"/>
    <property type="evidence" value="ECO:0007669"/>
    <property type="project" value="UniProtKB-KW"/>
</dbReference>
<gene>
    <name evidence="12" type="primary">RTCA</name>
</gene>
<dbReference type="Gene3D" id="3.65.10.20">
    <property type="entry name" value="RNA 3'-terminal phosphate cyclase domain"/>
    <property type="match status" value="1"/>
</dbReference>
<dbReference type="PANTHER" id="PTHR11096">
    <property type="entry name" value="RNA 3' TERMINAL PHOSPHATE CYCLASE"/>
    <property type="match status" value="1"/>
</dbReference>
<comment type="similarity">
    <text evidence="1">Belongs to the RNA 3'-terminal cyclase family. Type 1 subfamily.</text>
</comment>
<dbReference type="InterPro" id="IPR017770">
    <property type="entry name" value="RNA3'_term_phos_cyc_type_1"/>
</dbReference>
<dbReference type="HAMAP" id="MF_00200">
    <property type="entry name" value="RTC"/>
    <property type="match status" value="1"/>
</dbReference>